<dbReference type="Gene3D" id="1.25.40.10">
    <property type="entry name" value="Tetratricopeptide repeat domain"/>
    <property type="match status" value="1"/>
</dbReference>
<sequence length="435" mass="47564">MKVSRVSRATRAQFARQAAQIRADHQRLGAPVPAIYDQITRDLPITPLEAWRFAYGWSRRHVVEAVVQVYRSDGLAEPGLSTAMLCRWEHGQTRPGLDYLHALARVYGTDPTRLGVPLPRTGPGWYGQRIPQPRQEPPMRPEYPELTAVADSISLHGTDAGADLAEQALGFYETRYSDFPPRVMAAEVARCRSLLMSQPGTDHRRVLGWFSALLGNLAHHTGDGASALIHLGTAARLADQTGDTRLSGWALGAQSMVTLAQGRPAEALELADHAAQYATTPLRRAQITAWCRLRPLAVLADTRALTESVLRARRDMDACDDEPGRFGFDRAEFELHVAEALLEHDPGAAMGHAHASAGHKRVGSPGWAAAMAVHARAEAAQHRAQDAVGRAERLLEAVPVEALRANTVVRLRSLVEDLSEQSVARSLRERVHALG</sequence>
<dbReference type="CDD" id="cd00093">
    <property type="entry name" value="HTH_XRE"/>
    <property type="match status" value="1"/>
</dbReference>
<dbReference type="Proteomes" id="UP001055940">
    <property type="component" value="Plasmid unnamed1"/>
</dbReference>
<name>A0ABY5DJP5_9ACTN</name>
<dbReference type="EMBL" id="CP099838">
    <property type="protein sequence ID" value="USY23573.1"/>
    <property type="molecule type" value="Genomic_DNA"/>
</dbReference>
<proteinExistence type="predicted"/>
<evidence type="ECO:0000313" key="2">
    <source>
        <dbReference type="EMBL" id="USY23573.1"/>
    </source>
</evidence>
<geneLocation type="plasmid" evidence="2 3">
    <name>unnamed1</name>
</geneLocation>
<dbReference type="RefSeq" id="WP_254422227.1">
    <property type="nucleotide sequence ID" value="NZ_BAAAJB010000040.1"/>
</dbReference>
<dbReference type="SUPFAM" id="SSF48452">
    <property type="entry name" value="TPR-like"/>
    <property type="match status" value="1"/>
</dbReference>
<organism evidence="2 3">
    <name type="scientific">Nocardiopsis exhalans</name>
    <dbReference type="NCBI Taxonomy" id="163604"/>
    <lineage>
        <taxon>Bacteria</taxon>
        <taxon>Bacillati</taxon>
        <taxon>Actinomycetota</taxon>
        <taxon>Actinomycetes</taxon>
        <taxon>Streptosporangiales</taxon>
        <taxon>Nocardiopsidaceae</taxon>
        <taxon>Nocardiopsis</taxon>
    </lineage>
</organism>
<evidence type="ECO:0000313" key="3">
    <source>
        <dbReference type="Proteomes" id="UP001055940"/>
    </source>
</evidence>
<evidence type="ECO:0000259" key="1">
    <source>
        <dbReference type="PROSITE" id="PS50943"/>
    </source>
</evidence>
<keyword evidence="2" id="KW-0614">Plasmid</keyword>
<dbReference type="InterPro" id="IPR011990">
    <property type="entry name" value="TPR-like_helical_dom_sf"/>
</dbReference>
<dbReference type="Gene3D" id="1.10.260.40">
    <property type="entry name" value="lambda repressor-like DNA-binding domains"/>
    <property type="match status" value="1"/>
</dbReference>
<dbReference type="InterPro" id="IPR010982">
    <property type="entry name" value="Lambda_DNA-bd_dom_sf"/>
</dbReference>
<dbReference type="SUPFAM" id="SSF47413">
    <property type="entry name" value="lambda repressor-like DNA-binding domains"/>
    <property type="match status" value="1"/>
</dbReference>
<keyword evidence="3" id="KW-1185">Reference proteome</keyword>
<accession>A0ABY5DJP5</accession>
<feature type="domain" description="HTH cro/C1-type" evidence="1">
    <location>
        <begin position="79"/>
        <end position="114"/>
    </location>
</feature>
<reference evidence="2" key="1">
    <citation type="submission" date="2022-06" db="EMBL/GenBank/DDBJ databases">
        <authorList>
            <person name="Ping M."/>
        </authorList>
    </citation>
    <scope>NUCLEOTIDE SEQUENCE</scope>
    <source>
        <strain evidence="2">JCM11759T</strain>
        <plasmid evidence="2">unnamed1</plasmid>
    </source>
</reference>
<protein>
    <submittedName>
        <fullName evidence="2">XRE family transcriptional regulator</fullName>
    </submittedName>
</protein>
<dbReference type="PROSITE" id="PS50943">
    <property type="entry name" value="HTH_CROC1"/>
    <property type="match status" value="1"/>
</dbReference>
<gene>
    <name evidence="2" type="ORF">NE857_34130</name>
</gene>
<dbReference type="InterPro" id="IPR001387">
    <property type="entry name" value="Cro/C1-type_HTH"/>
</dbReference>